<dbReference type="GO" id="GO:0005829">
    <property type="term" value="C:cytosol"/>
    <property type="evidence" value="ECO:0007669"/>
    <property type="project" value="TreeGrafter"/>
</dbReference>
<dbReference type="GO" id="GO:0045454">
    <property type="term" value="P:cell redox homeostasis"/>
    <property type="evidence" value="ECO:0007669"/>
    <property type="project" value="TreeGrafter"/>
</dbReference>
<keyword evidence="7 13" id="KW-0560">Oxidoreductase</keyword>
<dbReference type="PANTHER" id="PTHR10681">
    <property type="entry name" value="THIOREDOXIN PEROXIDASE"/>
    <property type="match status" value="1"/>
</dbReference>
<name>A0A6L7GED7_9SPHN</name>
<evidence type="ECO:0000256" key="3">
    <source>
        <dbReference type="ARBA" id="ARBA00013021"/>
    </source>
</evidence>
<evidence type="ECO:0000256" key="8">
    <source>
        <dbReference type="ARBA" id="ARBA00023284"/>
    </source>
</evidence>
<dbReference type="InterPro" id="IPR024706">
    <property type="entry name" value="Peroxiredoxin_AhpC-typ"/>
</dbReference>
<dbReference type="AlphaFoldDB" id="A0A6L7GED7"/>
<evidence type="ECO:0000313" key="13">
    <source>
        <dbReference type="EMBL" id="MXP13796.1"/>
    </source>
</evidence>
<feature type="domain" description="Thioredoxin" evidence="12">
    <location>
        <begin position="11"/>
        <end position="166"/>
    </location>
</feature>
<proteinExistence type="inferred from homology"/>
<keyword evidence="5 13" id="KW-0575">Peroxidase</keyword>
<evidence type="ECO:0000256" key="4">
    <source>
        <dbReference type="ARBA" id="ARBA00017462"/>
    </source>
</evidence>
<dbReference type="PIRSF" id="PIRSF000239">
    <property type="entry name" value="AHPC"/>
    <property type="match status" value="1"/>
</dbReference>
<dbReference type="InterPro" id="IPR036249">
    <property type="entry name" value="Thioredoxin-like_sf"/>
</dbReference>
<protein>
    <recommendedName>
        <fullName evidence="4">Alkyl hydroperoxide reductase C</fullName>
        <ecNumber evidence="3">1.11.1.26</ecNumber>
    </recommendedName>
    <alternativeName>
        <fullName evidence="9">Peroxiredoxin</fullName>
    </alternativeName>
</protein>
<comment type="similarity">
    <text evidence="1">Belongs to the peroxiredoxin family. AhpC/Prx1 subfamily.</text>
</comment>
<dbReference type="InterPro" id="IPR019479">
    <property type="entry name" value="Peroxiredoxin_C"/>
</dbReference>
<dbReference type="RefSeq" id="WP_160600035.1">
    <property type="nucleotide sequence ID" value="NZ_WTYU01000001.1"/>
</dbReference>
<organism evidence="13 14">
    <name type="scientific">Allopontixanthobacter confluentis</name>
    <dbReference type="NCBI Taxonomy" id="1849021"/>
    <lineage>
        <taxon>Bacteria</taxon>
        <taxon>Pseudomonadati</taxon>
        <taxon>Pseudomonadota</taxon>
        <taxon>Alphaproteobacteria</taxon>
        <taxon>Sphingomonadales</taxon>
        <taxon>Erythrobacteraceae</taxon>
        <taxon>Allopontixanthobacter</taxon>
    </lineage>
</organism>
<evidence type="ECO:0000256" key="2">
    <source>
        <dbReference type="ARBA" id="ARBA00011654"/>
    </source>
</evidence>
<evidence type="ECO:0000259" key="12">
    <source>
        <dbReference type="PROSITE" id="PS51352"/>
    </source>
</evidence>
<dbReference type="Proteomes" id="UP000473531">
    <property type="component" value="Unassembled WGS sequence"/>
</dbReference>
<dbReference type="EC" id="1.11.1.26" evidence="3"/>
<dbReference type="GO" id="GO:0042744">
    <property type="term" value="P:hydrogen peroxide catabolic process"/>
    <property type="evidence" value="ECO:0007669"/>
    <property type="project" value="TreeGrafter"/>
</dbReference>
<evidence type="ECO:0000256" key="9">
    <source>
        <dbReference type="ARBA" id="ARBA00032077"/>
    </source>
</evidence>
<dbReference type="InterPro" id="IPR050217">
    <property type="entry name" value="Peroxiredoxin"/>
</dbReference>
<comment type="caution">
    <text evidence="13">The sequence shown here is derived from an EMBL/GenBank/DDBJ whole genome shotgun (WGS) entry which is preliminary data.</text>
</comment>
<keyword evidence="14" id="KW-1185">Reference proteome</keyword>
<dbReference type="GO" id="GO:0033554">
    <property type="term" value="P:cellular response to stress"/>
    <property type="evidence" value="ECO:0007669"/>
    <property type="project" value="TreeGrafter"/>
</dbReference>
<evidence type="ECO:0000256" key="10">
    <source>
        <dbReference type="ARBA" id="ARBA00047572"/>
    </source>
</evidence>
<dbReference type="InterPro" id="IPR013766">
    <property type="entry name" value="Thioredoxin_domain"/>
</dbReference>
<feature type="active site" description="Cysteine sulfenic acid (-SOH) intermediate; for peroxidase activity" evidence="11">
    <location>
        <position position="52"/>
    </location>
</feature>
<dbReference type="Gene3D" id="3.40.30.10">
    <property type="entry name" value="Glutaredoxin"/>
    <property type="match status" value="1"/>
</dbReference>
<keyword evidence="8" id="KW-0676">Redox-active center</keyword>
<evidence type="ECO:0000256" key="11">
    <source>
        <dbReference type="PIRSR" id="PIRSR000239-1"/>
    </source>
</evidence>
<evidence type="ECO:0000256" key="6">
    <source>
        <dbReference type="ARBA" id="ARBA00022862"/>
    </source>
</evidence>
<dbReference type="NCBIfam" id="NF009668">
    <property type="entry name" value="PRK13189.1"/>
    <property type="match status" value="1"/>
</dbReference>
<sequence>MDNTTLPAPNLRIGDRAPGFSARSTAGDIALTDYRGKWLLLFSHPADFTPVCTSEFVALASAQKQFAQLNCQLVALSVDSLFSHFAWIRAIRDRFDVEVRFPIVEDPTLVIGSAYGMVSNDAADSATMRTTFFIDPDGIVRATHCYPATVGRSVDEMLRTLQALQAVDANGALAPANWQPGQEMLLPAQPTLDSVLSAKNPSDWFFSSGDTP</sequence>
<dbReference type="SUPFAM" id="SSF52833">
    <property type="entry name" value="Thioredoxin-like"/>
    <property type="match status" value="1"/>
</dbReference>
<comment type="catalytic activity">
    <reaction evidence="10">
        <text>a hydroperoxide + NADH + H(+) = an alcohol + NAD(+) + H2O</text>
        <dbReference type="Rhea" id="RHEA:62628"/>
        <dbReference type="ChEBI" id="CHEBI:15377"/>
        <dbReference type="ChEBI" id="CHEBI:15378"/>
        <dbReference type="ChEBI" id="CHEBI:30879"/>
        <dbReference type="ChEBI" id="CHEBI:35924"/>
        <dbReference type="ChEBI" id="CHEBI:57540"/>
        <dbReference type="ChEBI" id="CHEBI:57945"/>
        <dbReference type="EC" id="1.11.1.26"/>
    </reaction>
</comment>
<accession>A0A6L7GED7</accession>
<dbReference type="GO" id="GO:0006979">
    <property type="term" value="P:response to oxidative stress"/>
    <property type="evidence" value="ECO:0007669"/>
    <property type="project" value="TreeGrafter"/>
</dbReference>
<reference evidence="13 14" key="1">
    <citation type="submission" date="2019-12" db="EMBL/GenBank/DDBJ databases">
        <title>Genomic-based taxomic classification of the family Erythrobacteraceae.</title>
        <authorList>
            <person name="Xu L."/>
        </authorList>
    </citation>
    <scope>NUCLEOTIDE SEQUENCE [LARGE SCALE GENOMIC DNA]</scope>
    <source>
        <strain evidence="13 14">KCTC 52259</strain>
    </source>
</reference>
<dbReference type="OrthoDB" id="9812811at2"/>
<dbReference type="GO" id="GO:0008379">
    <property type="term" value="F:thioredoxin peroxidase activity"/>
    <property type="evidence" value="ECO:0007669"/>
    <property type="project" value="TreeGrafter"/>
</dbReference>
<dbReference type="GO" id="GO:0102039">
    <property type="term" value="F:NADH-dependent peroxiredoxin activity"/>
    <property type="evidence" value="ECO:0007669"/>
    <property type="project" value="UniProtKB-EC"/>
</dbReference>
<evidence type="ECO:0000256" key="7">
    <source>
        <dbReference type="ARBA" id="ARBA00023002"/>
    </source>
</evidence>
<evidence type="ECO:0000313" key="14">
    <source>
        <dbReference type="Proteomes" id="UP000473531"/>
    </source>
</evidence>
<gene>
    <name evidence="13" type="ORF">GRI44_03400</name>
</gene>
<dbReference type="EMBL" id="WTYU01000001">
    <property type="protein sequence ID" value="MXP13796.1"/>
    <property type="molecule type" value="Genomic_DNA"/>
</dbReference>
<comment type="subunit">
    <text evidence="2">Homodimer; disulfide-linked, upon oxidation. 5 homodimers assemble to form a ring-like decamer.</text>
</comment>
<dbReference type="Pfam" id="PF10417">
    <property type="entry name" value="1-cysPrx_C"/>
    <property type="match status" value="1"/>
</dbReference>
<dbReference type="InterPro" id="IPR000866">
    <property type="entry name" value="AhpC/TSA"/>
</dbReference>
<dbReference type="PANTHER" id="PTHR10681:SF121">
    <property type="entry name" value="ALKYL HYDROPEROXIDE REDUCTASE C"/>
    <property type="match status" value="1"/>
</dbReference>
<keyword evidence="6" id="KW-0049">Antioxidant</keyword>
<dbReference type="PROSITE" id="PS51352">
    <property type="entry name" value="THIOREDOXIN_2"/>
    <property type="match status" value="1"/>
</dbReference>
<evidence type="ECO:0000256" key="5">
    <source>
        <dbReference type="ARBA" id="ARBA00022559"/>
    </source>
</evidence>
<evidence type="ECO:0000256" key="1">
    <source>
        <dbReference type="ARBA" id="ARBA00009796"/>
    </source>
</evidence>
<dbReference type="Pfam" id="PF00578">
    <property type="entry name" value="AhpC-TSA"/>
    <property type="match status" value="1"/>
</dbReference>